<dbReference type="OrthoDB" id="1913277at2759"/>
<dbReference type="EMBL" id="APWK03000157">
    <property type="protein sequence ID" value="PHH49977.1"/>
    <property type="molecule type" value="Genomic_DNA"/>
</dbReference>
<keyword evidence="5" id="KW-0496">Mitochondrion</keyword>
<evidence type="ECO:0000256" key="4">
    <source>
        <dbReference type="ARBA" id="ARBA00022989"/>
    </source>
</evidence>
<comment type="caution">
    <text evidence="8">The sequence shown here is derived from an EMBL/GenBank/DDBJ whole genome shotgun (WGS) entry which is preliminary data.</text>
</comment>
<keyword evidence="9" id="KW-1185">Reference proteome</keyword>
<keyword evidence="3" id="KW-0999">Mitochondrion inner membrane</keyword>
<evidence type="ECO:0000256" key="3">
    <source>
        <dbReference type="ARBA" id="ARBA00022792"/>
    </source>
</evidence>
<keyword evidence="2 7" id="KW-0812">Transmembrane</keyword>
<keyword evidence="8" id="KW-0830">Ubiquinone</keyword>
<gene>
    <name evidence="8" type="primary">B13D24.010</name>
    <name evidence="8" type="ORF">CFIMG_007557RA00001</name>
</gene>
<dbReference type="GO" id="GO:0005743">
    <property type="term" value="C:mitochondrial inner membrane"/>
    <property type="evidence" value="ECO:0007669"/>
    <property type="project" value="UniProtKB-SubCell"/>
</dbReference>
<name>A0A2C5WVD5_9PEZI</name>
<evidence type="ECO:0000313" key="8">
    <source>
        <dbReference type="EMBL" id="PHH49977.1"/>
    </source>
</evidence>
<organism evidence="8 9">
    <name type="scientific">Ceratocystis fimbriata CBS 114723</name>
    <dbReference type="NCBI Taxonomy" id="1035309"/>
    <lineage>
        <taxon>Eukaryota</taxon>
        <taxon>Fungi</taxon>
        <taxon>Dikarya</taxon>
        <taxon>Ascomycota</taxon>
        <taxon>Pezizomycotina</taxon>
        <taxon>Sordariomycetes</taxon>
        <taxon>Hypocreomycetidae</taxon>
        <taxon>Microascales</taxon>
        <taxon>Ceratocystidaceae</taxon>
        <taxon>Ceratocystis</taxon>
    </lineage>
</organism>
<evidence type="ECO:0000256" key="7">
    <source>
        <dbReference type="SAM" id="Phobius"/>
    </source>
</evidence>
<evidence type="ECO:0000256" key="5">
    <source>
        <dbReference type="ARBA" id="ARBA00023128"/>
    </source>
</evidence>
<keyword evidence="6 7" id="KW-0472">Membrane</keyword>
<evidence type="ECO:0000256" key="1">
    <source>
        <dbReference type="ARBA" id="ARBA00004448"/>
    </source>
</evidence>
<evidence type="ECO:0000256" key="2">
    <source>
        <dbReference type="ARBA" id="ARBA00022692"/>
    </source>
</evidence>
<evidence type="ECO:0000313" key="9">
    <source>
        <dbReference type="Proteomes" id="UP000222788"/>
    </source>
</evidence>
<evidence type="ECO:0000256" key="6">
    <source>
        <dbReference type="ARBA" id="ARBA00023136"/>
    </source>
</evidence>
<dbReference type="PANTHER" id="PTHR21382:SF1">
    <property type="entry name" value="NADH DEHYDROGENASE [UBIQUINONE] 1 ALPHA SUBCOMPLEX SUBUNIT 11"/>
    <property type="match status" value="1"/>
</dbReference>
<proteinExistence type="predicted"/>
<reference evidence="8 9" key="2">
    <citation type="journal article" date="2013" name="IMA Fungus">
        <title>IMA Genome-F 1: Ceratocystis fimbriata: Draft nuclear genome sequence for the plant pathogen, Ceratocystis fimbriata.</title>
        <authorList>
            <person name="Wilken P.M."/>
            <person name="Steenkamp E.T."/>
            <person name="Wingfield M.J."/>
            <person name="de Beer Z.W."/>
            <person name="Wingfield B.D."/>
        </authorList>
    </citation>
    <scope>NUCLEOTIDE SEQUENCE [LARGE SCALE GENOMIC DNA]</scope>
    <source>
        <strain evidence="8 9">CBS 114723</strain>
    </source>
</reference>
<sequence>MFSSSSRTTLPNLFDSPRLLHKDRLPPSLSGSITTPILFLFPSHSPPFLCRGKAISWSEAAQTSHGTPLSGSTAIAMSPQTQQDQGEVPYKPVDVIDYSLRLAGVGSIIGFSAAALKNSFDTKNATFSTVFTRHGRNIPHMAFTAAGLGFGSAAMANLRGKDDFVSAATGAGLAGGIFGLPSKRLPVVLGYAALYAGFAGIFVFTGGRIGGFRNFDENAEFDRKEQLRANRRRPIEETLAEIGEGRGIRPPGYEERRRERLKEKYGFDINPVKATVD</sequence>
<reference evidence="8 9" key="1">
    <citation type="journal article" date="2013" name="Fungal Biol.">
        <title>Analysis of microsatellite markers in the genome of the plant pathogen Ceratocystis fimbriata.</title>
        <authorList>
            <person name="Simpson M.C."/>
            <person name="Wilken P.M."/>
            <person name="Coetzee M.P."/>
            <person name="Wingfield M.J."/>
            <person name="Wingfield B.D."/>
        </authorList>
    </citation>
    <scope>NUCLEOTIDE SEQUENCE [LARGE SCALE GENOMIC DNA]</scope>
    <source>
        <strain evidence="8 9">CBS 114723</strain>
    </source>
</reference>
<dbReference type="InterPro" id="IPR039205">
    <property type="entry name" value="NDUFA11"/>
</dbReference>
<protein>
    <submittedName>
        <fullName evidence="8">NADH-ubiquinone oxidoreductase 21.3 kDa subunit</fullName>
    </submittedName>
</protein>
<dbReference type="GO" id="GO:0006120">
    <property type="term" value="P:mitochondrial electron transport, NADH to ubiquinone"/>
    <property type="evidence" value="ECO:0007669"/>
    <property type="project" value="InterPro"/>
</dbReference>
<dbReference type="STRING" id="1035309.A0A2C5WVD5"/>
<accession>A0A2C5WVD5</accession>
<dbReference type="Proteomes" id="UP000222788">
    <property type="component" value="Unassembled WGS sequence"/>
</dbReference>
<feature type="transmembrane region" description="Helical" evidence="7">
    <location>
        <begin position="188"/>
        <end position="205"/>
    </location>
</feature>
<dbReference type="GO" id="GO:0045271">
    <property type="term" value="C:respiratory chain complex I"/>
    <property type="evidence" value="ECO:0007669"/>
    <property type="project" value="InterPro"/>
</dbReference>
<comment type="subcellular location">
    <subcellularLocation>
        <location evidence="1">Mitochondrion inner membrane</location>
        <topology evidence="1">Multi-pass membrane protein</topology>
    </subcellularLocation>
</comment>
<keyword evidence="4 7" id="KW-1133">Transmembrane helix</keyword>
<dbReference type="AlphaFoldDB" id="A0A2C5WVD5"/>
<dbReference type="PANTHER" id="PTHR21382">
    <property type="entry name" value="NADH-UBIQUINONE OXIDOREDUCTASE SUBUNIT"/>
    <property type="match status" value="1"/>
</dbReference>